<dbReference type="OMA" id="IHTIFYD"/>
<feature type="region of interest" description="Disordered" evidence="1">
    <location>
        <begin position="389"/>
        <end position="577"/>
    </location>
</feature>
<feature type="compositionally biased region" description="Polar residues" evidence="1">
    <location>
        <begin position="1099"/>
        <end position="1108"/>
    </location>
</feature>
<feature type="compositionally biased region" description="Basic and acidic residues" evidence="1">
    <location>
        <begin position="1048"/>
        <end position="1058"/>
    </location>
</feature>
<reference evidence="3" key="2">
    <citation type="submission" date="2025-08" db="UniProtKB">
        <authorList>
            <consortium name="RefSeq"/>
        </authorList>
    </citation>
    <scope>IDENTIFICATION</scope>
    <source>
        <strain evidence="3">14028-0561.14</strain>
        <tissue evidence="3">Whole fly</tissue>
    </source>
</reference>
<feature type="region of interest" description="Disordered" evidence="1">
    <location>
        <begin position="903"/>
        <end position="931"/>
    </location>
</feature>
<feature type="region of interest" description="Disordered" evidence="1">
    <location>
        <begin position="825"/>
        <end position="844"/>
    </location>
</feature>
<feature type="compositionally biased region" description="Acidic residues" evidence="1">
    <location>
        <begin position="728"/>
        <end position="738"/>
    </location>
</feature>
<feature type="compositionally biased region" description="Polar residues" evidence="1">
    <location>
        <begin position="1024"/>
        <end position="1037"/>
    </location>
</feature>
<feature type="compositionally biased region" description="Low complexity" evidence="1">
    <location>
        <begin position="320"/>
        <end position="330"/>
    </location>
</feature>
<feature type="compositionally biased region" description="Low complexity" evidence="1">
    <location>
        <begin position="1496"/>
        <end position="1509"/>
    </location>
</feature>
<dbReference type="Proteomes" id="UP001652661">
    <property type="component" value="Chromosome 2R"/>
</dbReference>
<dbReference type="OrthoDB" id="751084at2759"/>
<evidence type="ECO:0000313" key="3">
    <source>
        <dbReference type="RefSeq" id="XP_017025199.1"/>
    </source>
</evidence>
<dbReference type="RefSeq" id="XP_017025199.1">
    <property type="nucleotide sequence ID" value="XM_017169710.3"/>
</dbReference>
<protein>
    <submittedName>
        <fullName evidence="3">WASH complex subunit 2</fullName>
    </submittedName>
</protein>
<sequence>MDISADVDRIIAQAPDWNLAGDCALLALMKRISENLYERGERTSRNLQEFETSVRQVDISLSNATNSLRSLQFGNQFVEYRVEEVDDADLAMPEEKKKKPEPPPMSSEEMARGFLDNNLRMFRKNFEPVTIDVPDSDDEDAPVSSTTIFRAKNPYDAIPLPYIIGTKEWEEHKYAGLYDSGENSGDDKSDEFSSSSSDEKESVSKGSTQPENKFVEPHLSDSSSLASFAREPAIVSPVRTHNPVPVATPTRPPAGQVPEAAIRTQPRPIISSQRNPHERDVFAALRQSPPSDDPPSTSSSPTSSPAFRNTSAGGRLPIVSTASLSSSSSSPAHQPPPRLFEDPEAIAPTQPPKEIEAKPSQIKRKPVNLFNDDEFNSFMSEIVDKVQAKAGAAETRSVRELAKEKRPVEQTVKQEAPPERINPVVAPQAVPRRVNLFDDSPPLSPSSKPESLSKNAPSLGAIPKQTPPKEVKVDQPKASIPPKEPAKPLPKSLFDDDLEDDDFLSSLAPKTKPADQKQSSTPRASLFDDDDLDINDIFTKPTPTNTKKLSERVTGKSSLFDDDDQEDDTDLFGSKKPVKVTQKESTVKKIEPPLEAPKKSLFDDIEEEEPPLEAPKKSLFGDIEEEDLFGTPKASARYNESQPLETDVEIKEQSKHIEIEPEALSKKGITVQPQQLLSNASASPAFRESPPPIESLEATPSEGEKGNNFNDGAESPPKPPLTKLPDLFSEDFSDEEPFLESSNVKTRPKGASETKEVIKTIVENVEDKKEEETVVKSTDLFNEDSSDEDPFLGASFKAKDVPLGTADTKELMKPNKDQLVEEIKPKELPHKLPENKKDDELTVKEKTIFTPEIIAPVSETPPPDDHQDPIIAMVADISSKSPKEDSTTRKPADLAAAQQIMQNYSSLFSDEPPDDSEFFQTLGSSSSGLSSLSASKIFDNEHDFFEPALPKIPSATKSSATTPGDQPPATSDYGGMRLFSDVPPEDEDDIDEPSSAATKQTEDVAPTTTTRIHTIFYDDFSETARASSLQPSQQTSPYDEEPPLSGDEPDRSKAKETSDSPNPSSPVKKLKMPNIKINVQALLPGSGGGPPKLLKKQESSSFEESLQAESPPESIRKPTDIPPAEGGLQHVNKTRARGPPKRRPSTRKGRQENYVKSLIEDEQGPAQAALLQDQPSSKPLSFTKSVEVEVNSPSSTVSAPSQTIRPPKAKDSFLDRPDDDDSLFGSVITKTFPSAKSTDGKMSVTAASVSATPNRQLVIPKKNNDPPASYRSFLDSPDEDDSFFSSSDKKTPPLPKNSTEDKELTIPNETPQVHRDPPKVASSFLDSSDDDDFLFSPPKAPIAQTKSAAPVIEKHPDADTAVPSSSTLPKTKEPPKEQIKPKSQVVPKLFDDSDDDNDLFASASGPAPAVSVPSSSRPVQAKQPAKPVATASSLFSSDEDDAKAPDNTLPKKKLPIKTSKSLFSDDDDDDDDLFGGGSIRKASTVKKAKPIARQVSKPAPSKTPTAAATIPESISDNPLADLLDVE</sequence>
<feature type="compositionally biased region" description="Basic and acidic residues" evidence="1">
    <location>
        <begin position="592"/>
        <end position="602"/>
    </location>
</feature>
<feature type="compositionally biased region" description="Acidic residues" evidence="1">
    <location>
        <begin position="983"/>
        <end position="992"/>
    </location>
</feature>
<reference evidence="2" key="1">
    <citation type="submission" date="2025-05" db="UniProtKB">
        <authorList>
            <consortium name="RefSeq"/>
        </authorList>
    </citation>
    <scope>NUCLEOTIDE SEQUENCE [LARGE SCALE GENOMIC DNA]</scope>
    <source>
        <strain evidence="2">14028-0561.14</strain>
    </source>
</reference>
<accession>A0A6P4INZ4</accession>
<proteinExistence type="predicted"/>
<feature type="compositionally biased region" description="Low complexity" evidence="1">
    <location>
        <begin position="423"/>
        <end position="434"/>
    </location>
</feature>
<feature type="compositionally biased region" description="Polar residues" evidence="1">
    <location>
        <begin position="1191"/>
        <end position="1204"/>
    </location>
</feature>
<feature type="compositionally biased region" description="Low complexity" evidence="1">
    <location>
        <begin position="1399"/>
        <end position="1419"/>
    </location>
</feature>
<feature type="compositionally biased region" description="Acidic residues" evidence="1">
    <location>
        <begin position="1464"/>
        <end position="1473"/>
    </location>
</feature>
<name>A0A6P4INZ4_DROKI</name>
<feature type="compositionally biased region" description="Low complexity" evidence="1">
    <location>
        <begin position="922"/>
        <end position="931"/>
    </location>
</feature>
<feature type="compositionally biased region" description="Basic and acidic residues" evidence="1">
    <location>
        <begin position="396"/>
        <end position="408"/>
    </location>
</feature>
<feature type="region of interest" description="Disordered" evidence="1">
    <location>
        <begin position="178"/>
        <end position="367"/>
    </location>
</feature>
<feature type="compositionally biased region" description="Low complexity" evidence="1">
    <location>
        <begin position="445"/>
        <end position="454"/>
    </location>
</feature>
<feature type="compositionally biased region" description="Basic and acidic residues" evidence="1">
    <location>
        <begin position="185"/>
        <end position="203"/>
    </location>
</feature>
<evidence type="ECO:0000313" key="2">
    <source>
        <dbReference type="Proteomes" id="UP001652661"/>
    </source>
</evidence>
<feature type="compositionally biased region" description="Basic and acidic residues" evidence="1">
    <location>
        <begin position="648"/>
        <end position="665"/>
    </location>
</feature>
<feature type="compositionally biased region" description="Polar residues" evidence="1">
    <location>
        <begin position="1228"/>
        <end position="1237"/>
    </location>
</feature>
<feature type="region of interest" description="Disordered" evidence="1">
    <location>
        <begin position="592"/>
        <end position="754"/>
    </location>
</feature>
<gene>
    <name evidence="3" type="primary">FAM21</name>
</gene>
<feature type="compositionally biased region" description="Polar residues" evidence="1">
    <location>
        <begin position="955"/>
        <end position="964"/>
    </location>
</feature>
<feature type="compositionally biased region" description="Polar residues" evidence="1">
    <location>
        <begin position="1173"/>
        <end position="1184"/>
    </location>
</feature>
<keyword evidence="2" id="KW-1185">Reference proteome</keyword>
<evidence type="ECO:0000256" key="1">
    <source>
        <dbReference type="SAM" id="MobiDB-lite"/>
    </source>
</evidence>
<feature type="compositionally biased region" description="Basic residues" evidence="1">
    <location>
        <begin position="1132"/>
        <end position="1148"/>
    </location>
</feature>
<organism evidence="2 3">
    <name type="scientific">Drosophila kikkawai</name>
    <name type="common">Fruit fly</name>
    <dbReference type="NCBI Taxonomy" id="30033"/>
    <lineage>
        <taxon>Eukaryota</taxon>
        <taxon>Metazoa</taxon>
        <taxon>Ecdysozoa</taxon>
        <taxon>Arthropoda</taxon>
        <taxon>Hexapoda</taxon>
        <taxon>Insecta</taxon>
        <taxon>Pterygota</taxon>
        <taxon>Neoptera</taxon>
        <taxon>Endopterygota</taxon>
        <taxon>Diptera</taxon>
        <taxon>Brachycera</taxon>
        <taxon>Muscomorpha</taxon>
        <taxon>Ephydroidea</taxon>
        <taxon>Drosophilidae</taxon>
        <taxon>Drosophila</taxon>
        <taxon>Sophophora</taxon>
    </lineage>
</organism>
<feature type="compositionally biased region" description="Acidic residues" evidence="1">
    <location>
        <begin position="560"/>
        <end position="570"/>
    </location>
</feature>
<feature type="compositionally biased region" description="Polar residues" evidence="1">
    <location>
        <begin position="671"/>
        <end position="682"/>
    </location>
</feature>
<feature type="compositionally biased region" description="Basic and acidic residues" evidence="1">
    <location>
        <begin position="1370"/>
        <end position="1380"/>
    </location>
</feature>
<feature type="compositionally biased region" description="Low complexity" evidence="1">
    <location>
        <begin position="288"/>
        <end position="305"/>
    </location>
</feature>
<feature type="region of interest" description="Disordered" evidence="1">
    <location>
        <begin position="90"/>
        <end position="109"/>
    </location>
</feature>
<feature type="region of interest" description="Disordered" evidence="1">
    <location>
        <begin position="948"/>
        <end position="1526"/>
    </location>
</feature>
<feature type="compositionally biased region" description="Polar residues" evidence="1">
    <location>
        <begin position="1245"/>
        <end position="1255"/>
    </location>
</feature>